<evidence type="ECO:0000313" key="5">
    <source>
        <dbReference type="EMBL" id="QDH23101.1"/>
    </source>
</evidence>
<dbReference type="Gene3D" id="1.20.120.710">
    <property type="entry name" value="Haloacid dehalogenase hydrolase-like domain"/>
    <property type="match status" value="1"/>
</dbReference>
<reference evidence="5 6" key="1">
    <citation type="submission" date="2019-06" db="EMBL/GenBank/DDBJ databases">
        <title>Saccharibacillus brassicae sp. nov., an endophytic bacterium isolated from Chinese cabbage seeds (Brassica pekinensis).</title>
        <authorList>
            <person name="Jiang L."/>
            <person name="Lee J."/>
            <person name="Kim S.W."/>
        </authorList>
    </citation>
    <scope>NUCLEOTIDE SEQUENCE [LARGE SCALE GENOMIC DNA]</scope>
    <source>
        <strain evidence="6">KCTC 43072 / ATSA2</strain>
    </source>
</reference>
<dbReference type="SFLD" id="SFLDS00003">
    <property type="entry name" value="Haloacid_Dehalogenase"/>
    <property type="match status" value="1"/>
</dbReference>
<keyword evidence="3 5" id="KW-0378">Hydrolase</keyword>
<dbReference type="InterPro" id="IPR006439">
    <property type="entry name" value="HAD-SF_hydro_IA"/>
</dbReference>
<dbReference type="PANTHER" id="PTHR46470:SF2">
    <property type="entry name" value="GLYCERALDEHYDE 3-PHOSPHATE PHOSPHATASE"/>
    <property type="match status" value="1"/>
</dbReference>
<dbReference type="GO" id="GO:0046872">
    <property type="term" value="F:metal ion binding"/>
    <property type="evidence" value="ECO:0007669"/>
    <property type="project" value="UniProtKB-KW"/>
</dbReference>
<keyword evidence="6" id="KW-1185">Reference proteome</keyword>
<dbReference type="Gene3D" id="3.40.50.1000">
    <property type="entry name" value="HAD superfamily/HAD-like"/>
    <property type="match status" value="1"/>
</dbReference>
<dbReference type="PANTHER" id="PTHR46470">
    <property type="entry name" value="N-ACYLNEURAMINATE-9-PHOSPHATASE"/>
    <property type="match status" value="1"/>
</dbReference>
<evidence type="ECO:0000313" key="6">
    <source>
        <dbReference type="Proteomes" id="UP000316968"/>
    </source>
</evidence>
<evidence type="ECO:0000256" key="1">
    <source>
        <dbReference type="ARBA" id="ARBA00001946"/>
    </source>
</evidence>
<comment type="cofactor">
    <cofactor evidence="1">
        <name>Mg(2+)</name>
        <dbReference type="ChEBI" id="CHEBI:18420"/>
    </cofactor>
</comment>
<dbReference type="InterPro" id="IPR023214">
    <property type="entry name" value="HAD_sf"/>
</dbReference>
<dbReference type="RefSeq" id="WP_141449638.1">
    <property type="nucleotide sequence ID" value="NZ_CP041217.1"/>
</dbReference>
<dbReference type="InterPro" id="IPR036412">
    <property type="entry name" value="HAD-like_sf"/>
</dbReference>
<name>A0A4Y6V396_SACBS</name>
<dbReference type="GO" id="GO:0016791">
    <property type="term" value="F:phosphatase activity"/>
    <property type="evidence" value="ECO:0007669"/>
    <property type="project" value="TreeGrafter"/>
</dbReference>
<dbReference type="EMBL" id="CP041217">
    <property type="protein sequence ID" value="QDH23101.1"/>
    <property type="molecule type" value="Genomic_DNA"/>
</dbReference>
<gene>
    <name evidence="5" type="ORF">FFV09_20930</name>
</gene>
<dbReference type="InterPro" id="IPR041492">
    <property type="entry name" value="HAD_2"/>
</dbReference>
<dbReference type="PRINTS" id="PR00413">
    <property type="entry name" value="HADHALOGNASE"/>
</dbReference>
<sequence length="257" mass="29086">MKYVSSRIESFNLKRKEGTDVNSFFDADDSVPAMIRGILFDLDGTLLDRERSLRAFLHDQYARMPDMHTLPRHVFTERFVALDQHGYVWKDVVYGRLIEETGWKLSAEQLLEDYISGFGRHCIGFPNLIPMLDKLRSLNLRLGIVSNGFTNVQRANIEGLGIVDYWDEILISEAEGLRKPDPALFGRALERLGLHPGEAAFVGDHPANDIEASVRVGIVGLWKRNDVYDPPTCPHMAIEDLRQVAAWAESEQAGSFL</sequence>
<dbReference type="SUPFAM" id="SSF56784">
    <property type="entry name" value="HAD-like"/>
    <property type="match status" value="1"/>
</dbReference>
<dbReference type="Pfam" id="PF13419">
    <property type="entry name" value="HAD_2"/>
    <property type="match status" value="1"/>
</dbReference>
<dbReference type="SFLD" id="SFLDG01129">
    <property type="entry name" value="C1.5:_HAD__Beta-PGM__Phosphata"/>
    <property type="match status" value="1"/>
</dbReference>
<dbReference type="OrthoDB" id="9809962at2"/>
<dbReference type="AlphaFoldDB" id="A0A4Y6V396"/>
<dbReference type="NCBIfam" id="TIGR01549">
    <property type="entry name" value="HAD-SF-IA-v1"/>
    <property type="match status" value="1"/>
</dbReference>
<keyword evidence="2" id="KW-0479">Metal-binding</keyword>
<protein>
    <submittedName>
        <fullName evidence="5">HAD family hydrolase</fullName>
    </submittedName>
</protein>
<dbReference type="GO" id="GO:0044281">
    <property type="term" value="P:small molecule metabolic process"/>
    <property type="evidence" value="ECO:0007669"/>
    <property type="project" value="UniProtKB-ARBA"/>
</dbReference>
<evidence type="ECO:0000256" key="2">
    <source>
        <dbReference type="ARBA" id="ARBA00022723"/>
    </source>
</evidence>
<accession>A0A4Y6V396</accession>
<keyword evidence="4" id="KW-0460">Magnesium</keyword>
<dbReference type="InterPro" id="IPR051400">
    <property type="entry name" value="HAD-like_hydrolase"/>
</dbReference>
<evidence type="ECO:0000256" key="3">
    <source>
        <dbReference type="ARBA" id="ARBA00022801"/>
    </source>
</evidence>
<dbReference type="Proteomes" id="UP000316968">
    <property type="component" value="Chromosome"/>
</dbReference>
<organism evidence="5 6">
    <name type="scientific">Saccharibacillus brassicae</name>
    <dbReference type="NCBI Taxonomy" id="2583377"/>
    <lineage>
        <taxon>Bacteria</taxon>
        <taxon>Bacillati</taxon>
        <taxon>Bacillota</taxon>
        <taxon>Bacilli</taxon>
        <taxon>Bacillales</taxon>
        <taxon>Paenibacillaceae</taxon>
        <taxon>Saccharibacillus</taxon>
    </lineage>
</organism>
<evidence type="ECO:0000256" key="4">
    <source>
        <dbReference type="ARBA" id="ARBA00022842"/>
    </source>
</evidence>
<proteinExistence type="predicted"/>
<dbReference type="KEGG" id="saca:FFV09_20930"/>